<accession>A0AAV4GDA4</accession>
<keyword evidence="5" id="KW-1185">Reference proteome</keyword>
<organism evidence="4 5">
    <name type="scientific">Elysia marginata</name>
    <dbReference type="NCBI Taxonomy" id="1093978"/>
    <lineage>
        <taxon>Eukaryota</taxon>
        <taxon>Metazoa</taxon>
        <taxon>Spiralia</taxon>
        <taxon>Lophotrochozoa</taxon>
        <taxon>Mollusca</taxon>
        <taxon>Gastropoda</taxon>
        <taxon>Heterobranchia</taxon>
        <taxon>Euthyneura</taxon>
        <taxon>Panpulmonata</taxon>
        <taxon>Sacoglossa</taxon>
        <taxon>Placobranchoidea</taxon>
        <taxon>Plakobranchidae</taxon>
        <taxon>Elysia</taxon>
    </lineage>
</organism>
<dbReference type="Pfam" id="PF00059">
    <property type="entry name" value="Lectin_C"/>
    <property type="match status" value="1"/>
</dbReference>
<dbReference type="SMART" id="SM00181">
    <property type="entry name" value="EGF"/>
    <property type="match status" value="5"/>
</dbReference>
<evidence type="ECO:0000313" key="4">
    <source>
        <dbReference type="EMBL" id="GFR83677.1"/>
    </source>
</evidence>
<dbReference type="InterPro" id="IPR016186">
    <property type="entry name" value="C-type_lectin-like/link_sf"/>
</dbReference>
<dbReference type="InterPro" id="IPR016187">
    <property type="entry name" value="CTDL_fold"/>
</dbReference>
<evidence type="ECO:0000256" key="1">
    <source>
        <dbReference type="ARBA" id="ARBA00022536"/>
    </source>
</evidence>
<comment type="caution">
    <text evidence="4">The sequence shown here is derived from an EMBL/GenBank/DDBJ whole genome shotgun (WGS) entry which is preliminary data.</text>
</comment>
<proteinExistence type="predicted"/>
<dbReference type="EMBL" id="BMAT01012022">
    <property type="protein sequence ID" value="GFR83677.1"/>
    <property type="molecule type" value="Genomic_DNA"/>
</dbReference>
<dbReference type="InterPro" id="IPR042635">
    <property type="entry name" value="MEGF10/SREC1/2-like"/>
</dbReference>
<dbReference type="InterPro" id="IPR000742">
    <property type="entry name" value="EGF"/>
</dbReference>
<evidence type="ECO:0000256" key="2">
    <source>
        <dbReference type="SAM" id="MobiDB-lite"/>
    </source>
</evidence>
<dbReference type="Gene3D" id="2.170.300.10">
    <property type="entry name" value="Tie2 ligand-binding domain superfamily"/>
    <property type="match status" value="1"/>
</dbReference>
<dbReference type="PROSITE" id="PS50041">
    <property type="entry name" value="C_TYPE_LECTIN_2"/>
    <property type="match status" value="1"/>
</dbReference>
<keyword evidence="1" id="KW-0245">EGF-like domain</keyword>
<dbReference type="InterPro" id="IPR001304">
    <property type="entry name" value="C-type_lectin-like"/>
</dbReference>
<protein>
    <submittedName>
        <fullName evidence="4">Multiple epidermal growth factor-like domains 11</fullName>
    </submittedName>
</protein>
<sequence>MCAQINVNGSEKWTTEVCWKKQGFICEKRTGPCKPPWVLSNHFSTCMRFSGEKHSWNDARTACRSLNGDLAVLRNSEVSHLVSEQIKQHPSEPWWIGAPNGTSNGEMTELDLDLVSLFNDGNSVSPNETEESNATDQECTKLQGNETSSSTGGECDEPARYICEKYKECTHPWSGDFCYKPCSRRCRGHPMTCHRLTGRCLSSCEDGYQGARCDAECEFGTYGPGCNLTCDPRCNGCDHRNGSCTSGCVDGYEGTNCIKKCREGTWGVNCAEKCSVGCKDSAELCYAVSGSCLQGCKDGYVGSKCDQICDNQMYGENCAKRCSKGCAGKLRECSHVDGTCTEGCLPGFIGRTCDNECPQGTWGLNCSEKCSVGCWLSAELCYSVNGFCLKGCSDGYVGSTCDQSKQGYLSRHSLAHFPEWSLSLIQKAFGWTPIAIYSVTTEPI</sequence>
<dbReference type="GO" id="GO:0005044">
    <property type="term" value="F:scavenger receptor activity"/>
    <property type="evidence" value="ECO:0007669"/>
    <property type="project" value="InterPro"/>
</dbReference>
<evidence type="ECO:0000259" key="3">
    <source>
        <dbReference type="PROSITE" id="PS50041"/>
    </source>
</evidence>
<dbReference type="PANTHER" id="PTHR24043:SF8">
    <property type="entry name" value="EGF-LIKE DOMAIN-CONTAINING PROTEIN"/>
    <property type="match status" value="1"/>
</dbReference>
<feature type="domain" description="C-type lectin" evidence="3">
    <location>
        <begin position="42"/>
        <end position="164"/>
    </location>
</feature>
<name>A0AAV4GDA4_9GAST</name>
<dbReference type="CDD" id="cd00037">
    <property type="entry name" value="CLECT"/>
    <property type="match status" value="1"/>
</dbReference>
<feature type="compositionally biased region" description="Polar residues" evidence="2">
    <location>
        <begin position="134"/>
        <end position="152"/>
    </location>
</feature>
<evidence type="ECO:0000313" key="5">
    <source>
        <dbReference type="Proteomes" id="UP000762676"/>
    </source>
</evidence>
<dbReference type="SUPFAM" id="SSF56436">
    <property type="entry name" value="C-type lectin-like"/>
    <property type="match status" value="1"/>
</dbReference>
<dbReference type="Gene3D" id="3.10.100.10">
    <property type="entry name" value="Mannose-Binding Protein A, subunit A"/>
    <property type="match status" value="1"/>
</dbReference>
<dbReference type="SMART" id="SM00034">
    <property type="entry name" value="CLECT"/>
    <property type="match status" value="1"/>
</dbReference>
<gene>
    <name evidence="4" type="ORF">ElyMa_005981300</name>
</gene>
<dbReference type="PANTHER" id="PTHR24043">
    <property type="entry name" value="SCAVENGER RECEPTOR CLASS F"/>
    <property type="match status" value="1"/>
</dbReference>
<dbReference type="AlphaFoldDB" id="A0AAV4GDA4"/>
<reference evidence="4 5" key="1">
    <citation type="journal article" date="2021" name="Elife">
        <title>Chloroplast acquisition without the gene transfer in kleptoplastic sea slugs, Plakobranchus ocellatus.</title>
        <authorList>
            <person name="Maeda T."/>
            <person name="Takahashi S."/>
            <person name="Yoshida T."/>
            <person name="Shimamura S."/>
            <person name="Takaki Y."/>
            <person name="Nagai Y."/>
            <person name="Toyoda A."/>
            <person name="Suzuki Y."/>
            <person name="Arimoto A."/>
            <person name="Ishii H."/>
            <person name="Satoh N."/>
            <person name="Nishiyama T."/>
            <person name="Hasebe M."/>
            <person name="Maruyama T."/>
            <person name="Minagawa J."/>
            <person name="Obokata J."/>
            <person name="Shigenobu S."/>
        </authorList>
    </citation>
    <scope>NUCLEOTIDE SEQUENCE [LARGE SCALE GENOMIC DNA]</scope>
</reference>
<dbReference type="Proteomes" id="UP000762676">
    <property type="component" value="Unassembled WGS sequence"/>
</dbReference>
<feature type="region of interest" description="Disordered" evidence="2">
    <location>
        <begin position="121"/>
        <end position="154"/>
    </location>
</feature>